<sequence>AQPTPPRSNLPDPGPGDALDTSPDAAAARLTQVAESLLGDASRVALADVLGSDWPSARRVLADLTTLDLRPELPYRLTWADGLTIAPEREPAWLSHGYLERAR</sequence>
<feature type="compositionally biased region" description="Pro residues" evidence="1">
    <location>
        <begin position="1"/>
        <end position="14"/>
    </location>
</feature>
<accession>A0A4R4TTX5</accession>
<name>A0A4R4TTX5_9ACTN</name>
<reference evidence="2 3" key="1">
    <citation type="submission" date="2019-03" db="EMBL/GenBank/DDBJ databases">
        <title>Draft genome sequences of novel Actinobacteria.</title>
        <authorList>
            <person name="Sahin N."/>
            <person name="Ay H."/>
            <person name="Saygin H."/>
        </authorList>
    </citation>
    <scope>NUCLEOTIDE SEQUENCE [LARGE SCALE GENOMIC DNA]</scope>
    <source>
        <strain evidence="2 3">KC310</strain>
    </source>
</reference>
<dbReference type="EMBL" id="SMKO01000420">
    <property type="protein sequence ID" value="TDC81811.1"/>
    <property type="molecule type" value="Genomic_DNA"/>
</dbReference>
<proteinExistence type="predicted"/>
<dbReference type="AlphaFoldDB" id="A0A4R4TTX5"/>
<dbReference type="Proteomes" id="UP000295258">
    <property type="component" value="Unassembled WGS sequence"/>
</dbReference>
<evidence type="ECO:0000256" key="1">
    <source>
        <dbReference type="SAM" id="MobiDB-lite"/>
    </source>
</evidence>
<keyword evidence="3" id="KW-1185">Reference proteome</keyword>
<comment type="caution">
    <text evidence="2">The sequence shown here is derived from an EMBL/GenBank/DDBJ whole genome shotgun (WGS) entry which is preliminary data.</text>
</comment>
<gene>
    <name evidence="2" type="ORF">E1292_50460</name>
</gene>
<organism evidence="2 3">
    <name type="scientific">Nonomuraea deserti</name>
    <dbReference type="NCBI Taxonomy" id="1848322"/>
    <lineage>
        <taxon>Bacteria</taxon>
        <taxon>Bacillati</taxon>
        <taxon>Actinomycetota</taxon>
        <taxon>Actinomycetes</taxon>
        <taxon>Streptosporangiales</taxon>
        <taxon>Streptosporangiaceae</taxon>
        <taxon>Nonomuraea</taxon>
    </lineage>
</organism>
<feature type="region of interest" description="Disordered" evidence="1">
    <location>
        <begin position="1"/>
        <end position="22"/>
    </location>
</feature>
<evidence type="ECO:0000313" key="2">
    <source>
        <dbReference type="EMBL" id="TDC81811.1"/>
    </source>
</evidence>
<protein>
    <submittedName>
        <fullName evidence="2">Uncharacterized protein</fullName>
    </submittedName>
</protein>
<feature type="non-terminal residue" evidence="2">
    <location>
        <position position="1"/>
    </location>
</feature>
<evidence type="ECO:0000313" key="3">
    <source>
        <dbReference type="Proteomes" id="UP000295258"/>
    </source>
</evidence>